<accession>A0A327X3Q8</accession>
<dbReference type="EMBL" id="QLMD01000001">
    <property type="protein sequence ID" value="RAK01587.1"/>
    <property type="molecule type" value="Genomic_DNA"/>
</dbReference>
<organism evidence="5 7">
    <name type="scientific">Aliidiomarina maris</name>
    <dbReference type="NCBI Taxonomy" id="531312"/>
    <lineage>
        <taxon>Bacteria</taxon>
        <taxon>Pseudomonadati</taxon>
        <taxon>Pseudomonadota</taxon>
        <taxon>Gammaproteobacteria</taxon>
        <taxon>Alteromonadales</taxon>
        <taxon>Idiomarinaceae</taxon>
        <taxon>Aliidiomarina</taxon>
    </lineage>
</organism>
<dbReference type="PRINTS" id="PR00946">
    <property type="entry name" value="HGSCAVENGER"/>
</dbReference>
<dbReference type="Proteomes" id="UP000249203">
    <property type="component" value="Unassembled WGS sequence"/>
</dbReference>
<dbReference type="EMBL" id="PIPK01000001">
    <property type="protein sequence ID" value="RUO28416.1"/>
    <property type="molecule type" value="Genomic_DNA"/>
</dbReference>
<sequence>MPTTRRLNKSRLATLITSAVLGLGLLVGCSEQPSVGPNTAHETQSTSNDNANIKQDEAVFAVPDMNCPTCPIAVRRALNNVDGVLQAEASLDTKQALVVFDLSLTTTDALIAAIENAGFSAYLKEDNHE</sequence>
<dbReference type="InterPro" id="IPR036163">
    <property type="entry name" value="HMA_dom_sf"/>
</dbReference>
<evidence type="ECO:0000313" key="7">
    <source>
        <dbReference type="Proteomes" id="UP000249203"/>
    </source>
</evidence>
<proteinExistence type="predicted"/>
<evidence type="ECO:0000256" key="3">
    <source>
        <dbReference type="SAM" id="SignalP"/>
    </source>
</evidence>
<evidence type="ECO:0000313" key="8">
    <source>
        <dbReference type="Proteomes" id="UP000287865"/>
    </source>
</evidence>
<name>A0A327X3Q8_9GAMM</name>
<evidence type="ECO:0000256" key="2">
    <source>
        <dbReference type="SAM" id="MobiDB-lite"/>
    </source>
</evidence>
<gene>
    <name evidence="5" type="ORF">B0I24_101210</name>
    <name evidence="6" type="ORF">CWE07_01015</name>
</gene>
<dbReference type="OrthoDB" id="7205933at2"/>
<dbReference type="PROSITE" id="PS01047">
    <property type="entry name" value="HMA_1"/>
    <property type="match status" value="1"/>
</dbReference>
<dbReference type="InterPro" id="IPR001802">
    <property type="entry name" value="MerP/CopZ"/>
</dbReference>
<dbReference type="PROSITE" id="PS51257">
    <property type="entry name" value="PROKAR_LIPOPROTEIN"/>
    <property type="match status" value="1"/>
</dbReference>
<dbReference type="Pfam" id="PF00403">
    <property type="entry name" value="HMA"/>
    <property type="match status" value="1"/>
</dbReference>
<dbReference type="GO" id="GO:0046872">
    <property type="term" value="F:metal ion binding"/>
    <property type="evidence" value="ECO:0007669"/>
    <property type="project" value="UniProtKB-KW"/>
</dbReference>
<keyword evidence="1" id="KW-0479">Metal-binding</keyword>
<evidence type="ECO:0000259" key="4">
    <source>
        <dbReference type="PROSITE" id="PS50846"/>
    </source>
</evidence>
<protein>
    <submittedName>
        <fullName evidence="5">Mercuric transport protein</fullName>
    </submittedName>
</protein>
<dbReference type="AlphaFoldDB" id="A0A327X3Q8"/>
<dbReference type="Gene3D" id="3.30.70.100">
    <property type="match status" value="1"/>
</dbReference>
<dbReference type="RefSeq" id="WP_111568071.1">
    <property type="nucleotide sequence ID" value="NZ_QLMD01000001.1"/>
</dbReference>
<feature type="region of interest" description="Disordered" evidence="2">
    <location>
        <begin position="33"/>
        <end position="52"/>
    </location>
</feature>
<dbReference type="InterPro" id="IPR017969">
    <property type="entry name" value="Heavy-metal-associated_CS"/>
</dbReference>
<evidence type="ECO:0000256" key="1">
    <source>
        <dbReference type="ARBA" id="ARBA00022723"/>
    </source>
</evidence>
<comment type="caution">
    <text evidence="5">The sequence shown here is derived from an EMBL/GenBank/DDBJ whole genome shotgun (WGS) entry which is preliminary data.</text>
</comment>
<reference evidence="5 7" key="2">
    <citation type="submission" date="2018-06" db="EMBL/GenBank/DDBJ databases">
        <title>Genomic Encyclopedia of Type Strains, Phase III (KMG-III): the genomes of soil and plant-associated and newly described type strains.</title>
        <authorList>
            <person name="Whitman W."/>
        </authorList>
    </citation>
    <scope>NUCLEOTIDE SEQUENCE [LARGE SCALE GENOMIC DNA]</scope>
    <source>
        <strain evidence="5 7">CGMCC 1.15366</strain>
    </source>
</reference>
<keyword evidence="3" id="KW-0732">Signal</keyword>
<reference evidence="6 8" key="1">
    <citation type="journal article" date="2018" name="Front. Microbiol.">
        <title>Genome-Based Analysis Reveals the Taxonomy and Diversity of the Family Idiomarinaceae.</title>
        <authorList>
            <person name="Liu Y."/>
            <person name="Lai Q."/>
            <person name="Shao Z."/>
        </authorList>
    </citation>
    <scope>NUCLEOTIDE SEQUENCE [LARGE SCALE GENOMIC DNA]</scope>
    <source>
        <strain evidence="6 8">CF12-14</strain>
    </source>
</reference>
<dbReference type="Proteomes" id="UP000287865">
    <property type="component" value="Unassembled WGS sequence"/>
</dbReference>
<dbReference type="SUPFAM" id="SSF55008">
    <property type="entry name" value="HMA, heavy metal-associated domain"/>
    <property type="match status" value="1"/>
</dbReference>
<dbReference type="InterPro" id="IPR006121">
    <property type="entry name" value="HMA_dom"/>
</dbReference>
<feature type="domain" description="HMA" evidence="4">
    <location>
        <begin position="56"/>
        <end position="122"/>
    </location>
</feature>
<feature type="signal peptide" evidence="3">
    <location>
        <begin position="1"/>
        <end position="22"/>
    </location>
</feature>
<feature type="chain" id="PRO_5016359977" evidence="3">
    <location>
        <begin position="23"/>
        <end position="129"/>
    </location>
</feature>
<dbReference type="CDD" id="cd00371">
    <property type="entry name" value="HMA"/>
    <property type="match status" value="1"/>
</dbReference>
<evidence type="ECO:0000313" key="5">
    <source>
        <dbReference type="EMBL" id="RAK01587.1"/>
    </source>
</evidence>
<dbReference type="PROSITE" id="PS50846">
    <property type="entry name" value="HMA_2"/>
    <property type="match status" value="1"/>
</dbReference>
<keyword evidence="8" id="KW-1185">Reference proteome</keyword>
<evidence type="ECO:0000313" key="6">
    <source>
        <dbReference type="EMBL" id="RUO28416.1"/>
    </source>
</evidence>